<comment type="caution">
    <text evidence="3">The sequence shown here is derived from an EMBL/GenBank/DDBJ whole genome shotgun (WGS) entry which is preliminary data.</text>
</comment>
<evidence type="ECO:0000313" key="3">
    <source>
        <dbReference type="EMBL" id="CAF9925271.1"/>
    </source>
</evidence>
<dbReference type="EMBL" id="CAJPDQ010000023">
    <property type="protein sequence ID" value="CAF9925271.1"/>
    <property type="molecule type" value="Genomic_DNA"/>
</dbReference>
<evidence type="ECO:0000256" key="1">
    <source>
        <dbReference type="SAM" id="MobiDB-lite"/>
    </source>
</evidence>
<name>A0A8H3FG05_9LECA</name>
<organism evidence="3 4">
    <name type="scientific">Gomphillus americanus</name>
    <dbReference type="NCBI Taxonomy" id="1940652"/>
    <lineage>
        <taxon>Eukaryota</taxon>
        <taxon>Fungi</taxon>
        <taxon>Dikarya</taxon>
        <taxon>Ascomycota</taxon>
        <taxon>Pezizomycotina</taxon>
        <taxon>Lecanoromycetes</taxon>
        <taxon>OSLEUM clade</taxon>
        <taxon>Ostropomycetidae</taxon>
        <taxon>Ostropales</taxon>
        <taxon>Graphidaceae</taxon>
        <taxon>Gomphilloideae</taxon>
        <taxon>Gomphillus</taxon>
    </lineage>
</organism>
<keyword evidence="4" id="KW-1185">Reference proteome</keyword>
<dbReference type="Pfam" id="PF13919">
    <property type="entry name" value="ASXH"/>
    <property type="match status" value="1"/>
</dbReference>
<feature type="compositionally biased region" description="Basic and acidic residues" evidence="1">
    <location>
        <begin position="32"/>
        <end position="62"/>
    </location>
</feature>
<feature type="compositionally biased region" description="Basic and acidic residues" evidence="1">
    <location>
        <begin position="290"/>
        <end position="299"/>
    </location>
</feature>
<feature type="compositionally biased region" description="Polar residues" evidence="1">
    <location>
        <begin position="308"/>
        <end position="328"/>
    </location>
</feature>
<accession>A0A8H3FG05</accession>
<sequence length="452" mass="51225">MAPRTRRSTRRLAAINAEYAQDSSAQSAAKQEQLKDDSVAKEPEDSHSVDNEDERVGTDHPAQKPSAPAKPTSSRNKRVVASRDPRAMFGSKSDLTKINLTKFLSDEKTWASLTSEQQAILKAMCPKDSAWGKSSLEQPTLGFLRYDMHWRSDVRVYTENLADGYYDPAWIQEAEKATKKRNDGEFDDWKLKNFEEYWGQKMDPDRKELGKKKQKPAFSDLVAQGILQINDEWFYSRSFGRGKKLVTVGRHFHMTSIDDYGTAQFRLFLPASTTSLKRFVDDMEDEDKDEDRRIPERIKNGKQVKINEVNQAQQQSPIIDSPPASSTKVQEDTAGAGSDPSKTKTIDQNDPTAYGAPSTSAEDQPTKMALPIDVDQASSQPLKPILKKPSMVPFSMPATHVEELEKQLLKHSNYDQDPGKTDAWKYFHIRRGLENIGSLQTLREEYWKKLAS</sequence>
<evidence type="ECO:0000259" key="2">
    <source>
        <dbReference type="Pfam" id="PF13919"/>
    </source>
</evidence>
<dbReference type="OrthoDB" id="2289918at2759"/>
<gene>
    <name evidence="3" type="ORF">GOMPHAMPRED_003845</name>
</gene>
<protein>
    <recommendedName>
        <fullName evidence="2">ASX DEUBAD domain-containing protein</fullName>
    </recommendedName>
</protein>
<feature type="domain" description="ASX DEUBAD" evidence="2">
    <location>
        <begin position="90"/>
        <end position="200"/>
    </location>
</feature>
<feature type="region of interest" description="Disordered" evidence="1">
    <location>
        <begin position="280"/>
        <end position="364"/>
    </location>
</feature>
<proteinExistence type="predicted"/>
<dbReference type="Proteomes" id="UP000664169">
    <property type="component" value="Unassembled WGS sequence"/>
</dbReference>
<dbReference type="InterPro" id="IPR028020">
    <property type="entry name" value="ASX_DEUBAD_dom"/>
</dbReference>
<feature type="region of interest" description="Disordered" evidence="1">
    <location>
        <begin position="17"/>
        <end position="83"/>
    </location>
</feature>
<reference evidence="3" key="1">
    <citation type="submission" date="2021-03" db="EMBL/GenBank/DDBJ databases">
        <authorList>
            <person name="Tagirdzhanova G."/>
        </authorList>
    </citation>
    <scope>NUCLEOTIDE SEQUENCE</scope>
</reference>
<evidence type="ECO:0000313" key="4">
    <source>
        <dbReference type="Proteomes" id="UP000664169"/>
    </source>
</evidence>
<dbReference type="AlphaFoldDB" id="A0A8H3FG05"/>
<feature type="compositionally biased region" description="Low complexity" evidence="1">
    <location>
        <begin position="20"/>
        <end position="31"/>
    </location>
</feature>
<feature type="compositionally biased region" description="Polar residues" evidence="1">
    <location>
        <begin position="348"/>
        <end position="363"/>
    </location>
</feature>